<dbReference type="PANTHER" id="PTHR14503:SF4">
    <property type="entry name" value="LARGE RIBOSOMAL SUBUNIT PROTEIN BL34M"/>
    <property type="match status" value="1"/>
</dbReference>
<dbReference type="InterPro" id="IPR000271">
    <property type="entry name" value="Ribosomal_bL34"/>
</dbReference>
<protein>
    <recommendedName>
        <fullName evidence="4">Large ribosomal subunit protein bL34m</fullName>
    </recommendedName>
</protein>
<evidence type="ECO:0000313" key="5">
    <source>
        <dbReference type="EMBL" id="TFL00492.1"/>
    </source>
</evidence>
<dbReference type="EMBL" id="ML178828">
    <property type="protein sequence ID" value="TFL00492.1"/>
    <property type="molecule type" value="Genomic_DNA"/>
</dbReference>
<keyword evidence="3" id="KW-0687">Ribonucleoprotein</keyword>
<evidence type="ECO:0000256" key="3">
    <source>
        <dbReference type="ARBA" id="ARBA00023274"/>
    </source>
</evidence>
<evidence type="ECO:0000256" key="1">
    <source>
        <dbReference type="ARBA" id="ARBA00010111"/>
    </source>
</evidence>
<organism evidence="5 6">
    <name type="scientific">Pterulicium gracile</name>
    <dbReference type="NCBI Taxonomy" id="1884261"/>
    <lineage>
        <taxon>Eukaryota</taxon>
        <taxon>Fungi</taxon>
        <taxon>Dikarya</taxon>
        <taxon>Basidiomycota</taxon>
        <taxon>Agaricomycotina</taxon>
        <taxon>Agaricomycetes</taxon>
        <taxon>Agaricomycetidae</taxon>
        <taxon>Agaricales</taxon>
        <taxon>Pleurotineae</taxon>
        <taxon>Pterulaceae</taxon>
        <taxon>Pterulicium</taxon>
    </lineage>
</organism>
<dbReference type="Proteomes" id="UP000305067">
    <property type="component" value="Unassembled WGS sequence"/>
</dbReference>
<dbReference type="GO" id="GO:0003735">
    <property type="term" value="F:structural constituent of ribosome"/>
    <property type="evidence" value="ECO:0007669"/>
    <property type="project" value="InterPro"/>
</dbReference>
<gene>
    <name evidence="5" type="ORF">BDV98DRAFT_569090</name>
</gene>
<dbReference type="HAMAP" id="MF_00391">
    <property type="entry name" value="Ribosomal_bL34"/>
    <property type="match status" value="1"/>
</dbReference>
<dbReference type="STRING" id="1884261.A0A5C3QFJ2"/>
<evidence type="ECO:0000256" key="4">
    <source>
        <dbReference type="ARBA" id="ARBA00035274"/>
    </source>
</evidence>
<evidence type="ECO:0000256" key="2">
    <source>
        <dbReference type="ARBA" id="ARBA00022980"/>
    </source>
</evidence>
<comment type="similarity">
    <text evidence="1">Belongs to the bacterial ribosomal protein bL34 family.</text>
</comment>
<dbReference type="AlphaFoldDB" id="A0A5C3QFJ2"/>
<keyword evidence="2 5" id="KW-0689">Ribosomal protein</keyword>
<sequence length="116" mass="13335">MPRIPTALARLLARPPSLPNVCSKPLSALTSSFQRSLLPRVTPSIPSLLFRHIPQPSILAGFLPQVQLRFAQRGMEYQPSQRVRKRRHGFLARKRTPSGRKVIAKRREKKRHFLTH</sequence>
<dbReference type="Gene3D" id="1.10.287.3980">
    <property type="match status" value="1"/>
</dbReference>
<dbReference type="FunFam" id="1.10.287.3980:FF:000001">
    <property type="entry name" value="Mitochondrial ribosomal protein L34"/>
    <property type="match status" value="1"/>
</dbReference>
<dbReference type="Pfam" id="PF00468">
    <property type="entry name" value="Ribosomal_L34"/>
    <property type="match status" value="1"/>
</dbReference>
<dbReference type="GO" id="GO:0005762">
    <property type="term" value="C:mitochondrial large ribosomal subunit"/>
    <property type="evidence" value="ECO:0007669"/>
    <property type="project" value="TreeGrafter"/>
</dbReference>
<accession>A0A5C3QFJ2</accession>
<evidence type="ECO:0000313" key="6">
    <source>
        <dbReference type="Proteomes" id="UP000305067"/>
    </source>
</evidence>
<reference evidence="5 6" key="1">
    <citation type="journal article" date="2019" name="Nat. Ecol. Evol.">
        <title>Megaphylogeny resolves global patterns of mushroom evolution.</title>
        <authorList>
            <person name="Varga T."/>
            <person name="Krizsan K."/>
            <person name="Foldi C."/>
            <person name="Dima B."/>
            <person name="Sanchez-Garcia M."/>
            <person name="Sanchez-Ramirez S."/>
            <person name="Szollosi G.J."/>
            <person name="Szarkandi J.G."/>
            <person name="Papp V."/>
            <person name="Albert L."/>
            <person name="Andreopoulos W."/>
            <person name="Angelini C."/>
            <person name="Antonin V."/>
            <person name="Barry K.W."/>
            <person name="Bougher N.L."/>
            <person name="Buchanan P."/>
            <person name="Buyck B."/>
            <person name="Bense V."/>
            <person name="Catcheside P."/>
            <person name="Chovatia M."/>
            <person name="Cooper J."/>
            <person name="Damon W."/>
            <person name="Desjardin D."/>
            <person name="Finy P."/>
            <person name="Geml J."/>
            <person name="Haridas S."/>
            <person name="Hughes K."/>
            <person name="Justo A."/>
            <person name="Karasinski D."/>
            <person name="Kautmanova I."/>
            <person name="Kiss B."/>
            <person name="Kocsube S."/>
            <person name="Kotiranta H."/>
            <person name="LaButti K.M."/>
            <person name="Lechner B.E."/>
            <person name="Liimatainen K."/>
            <person name="Lipzen A."/>
            <person name="Lukacs Z."/>
            <person name="Mihaltcheva S."/>
            <person name="Morgado L.N."/>
            <person name="Niskanen T."/>
            <person name="Noordeloos M.E."/>
            <person name="Ohm R.A."/>
            <person name="Ortiz-Santana B."/>
            <person name="Ovrebo C."/>
            <person name="Racz N."/>
            <person name="Riley R."/>
            <person name="Savchenko A."/>
            <person name="Shiryaev A."/>
            <person name="Soop K."/>
            <person name="Spirin V."/>
            <person name="Szebenyi C."/>
            <person name="Tomsovsky M."/>
            <person name="Tulloss R.E."/>
            <person name="Uehling J."/>
            <person name="Grigoriev I.V."/>
            <person name="Vagvolgyi C."/>
            <person name="Papp T."/>
            <person name="Martin F.M."/>
            <person name="Miettinen O."/>
            <person name="Hibbett D.S."/>
            <person name="Nagy L.G."/>
        </authorList>
    </citation>
    <scope>NUCLEOTIDE SEQUENCE [LARGE SCALE GENOMIC DNA]</scope>
    <source>
        <strain evidence="5 6">CBS 309.79</strain>
    </source>
</reference>
<keyword evidence="6" id="KW-1185">Reference proteome</keyword>
<dbReference type="NCBIfam" id="TIGR01030">
    <property type="entry name" value="rpmH_bact"/>
    <property type="match status" value="1"/>
</dbReference>
<dbReference type="GO" id="GO:0006412">
    <property type="term" value="P:translation"/>
    <property type="evidence" value="ECO:0007669"/>
    <property type="project" value="InterPro"/>
</dbReference>
<dbReference type="PANTHER" id="PTHR14503">
    <property type="entry name" value="MITOCHONDRIAL RIBOSOMAL PROTEIN 34 FAMILY MEMBER"/>
    <property type="match status" value="1"/>
</dbReference>
<name>A0A5C3QFJ2_9AGAR</name>
<proteinExistence type="inferred from homology"/>
<dbReference type="OrthoDB" id="431691at2759"/>